<reference evidence="2 3" key="1">
    <citation type="submission" date="2020-07" db="EMBL/GenBank/DDBJ databases">
        <title>Halophilic bacteria isolated from french cheeses.</title>
        <authorList>
            <person name="Kothe C.I."/>
            <person name="Farah-Kraiem B."/>
            <person name="Renault P."/>
            <person name="Dridi B."/>
        </authorList>
    </citation>
    <scope>NUCLEOTIDE SEQUENCE [LARGE SCALE GENOMIC DNA]</scope>
    <source>
        <strain evidence="2 3">FME1</strain>
    </source>
</reference>
<sequence length="56" mass="5816">MKALIPLCLIAVLLAGCSSGPSSSRTADCRDVAEKMGDTMAYGDCMRGTKINTSGF</sequence>
<comment type="caution">
    <text evidence="2">The sequence shown here is derived from an EMBL/GenBank/DDBJ whole genome shotgun (WGS) entry which is preliminary data.</text>
</comment>
<evidence type="ECO:0000313" key="3">
    <source>
        <dbReference type="Proteomes" id="UP001645039"/>
    </source>
</evidence>
<proteinExistence type="predicted"/>
<dbReference type="PROSITE" id="PS51257">
    <property type="entry name" value="PROKAR_LIPOPROTEIN"/>
    <property type="match status" value="1"/>
</dbReference>
<evidence type="ECO:0000313" key="2">
    <source>
        <dbReference type="EMBL" id="MBE0400510.1"/>
    </source>
</evidence>
<keyword evidence="3" id="KW-1185">Reference proteome</keyword>
<accession>A0ABR9F223</accession>
<keyword evidence="1" id="KW-0732">Signal</keyword>
<dbReference type="Proteomes" id="UP001645039">
    <property type="component" value="Unassembled WGS sequence"/>
</dbReference>
<protein>
    <recommendedName>
        <fullName evidence="4">Entry exclusion lipoprotein TrbK</fullName>
    </recommendedName>
</protein>
<feature type="signal peptide" evidence="1">
    <location>
        <begin position="1"/>
        <end position="24"/>
    </location>
</feature>
<name>A0ABR9F223_9GAMM</name>
<organism evidence="2 3">
    <name type="scientific">Halomonas casei</name>
    <dbReference type="NCBI Taxonomy" id="2742613"/>
    <lineage>
        <taxon>Bacteria</taxon>
        <taxon>Pseudomonadati</taxon>
        <taxon>Pseudomonadota</taxon>
        <taxon>Gammaproteobacteria</taxon>
        <taxon>Oceanospirillales</taxon>
        <taxon>Halomonadaceae</taxon>
        <taxon>Halomonas</taxon>
    </lineage>
</organism>
<evidence type="ECO:0008006" key="4">
    <source>
        <dbReference type="Google" id="ProtNLM"/>
    </source>
</evidence>
<feature type="chain" id="PRO_5045518824" description="Entry exclusion lipoprotein TrbK" evidence="1">
    <location>
        <begin position="25"/>
        <end position="56"/>
    </location>
</feature>
<evidence type="ECO:0000256" key="1">
    <source>
        <dbReference type="SAM" id="SignalP"/>
    </source>
</evidence>
<gene>
    <name evidence="2" type="ORF">EI168_10380</name>
</gene>
<dbReference type="EMBL" id="RRZD01000008">
    <property type="protein sequence ID" value="MBE0400510.1"/>
    <property type="molecule type" value="Genomic_DNA"/>
</dbReference>
<dbReference type="RefSeq" id="WP_176483394.1">
    <property type="nucleotide sequence ID" value="NZ_CBCSBM010000006.1"/>
</dbReference>